<protein>
    <submittedName>
        <fullName evidence="2">Uncharacterized protein</fullName>
    </submittedName>
</protein>
<evidence type="ECO:0000313" key="2">
    <source>
        <dbReference type="EMBL" id="KAL2870688.1"/>
    </source>
</evidence>
<dbReference type="Proteomes" id="UP001610432">
    <property type="component" value="Unassembled WGS sequence"/>
</dbReference>
<accession>A0ABR4M2Z4</accession>
<organism evidence="2 3">
    <name type="scientific">Aspergillus lucknowensis</name>
    <dbReference type="NCBI Taxonomy" id="176173"/>
    <lineage>
        <taxon>Eukaryota</taxon>
        <taxon>Fungi</taxon>
        <taxon>Dikarya</taxon>
        <taxon>Ascomycota</taxon>
        <taxon>Pezizomycotina</taxon>
        <taxon>Eurotiomycetes</taxon>
        <taxon>Eurotiomycetidae</taxon>
        <taxon>Eurotiales</taxon>
        <taxon>Aspergillaceae</taxon>
        <taxon>Aspergillus</taxon>
        <taxon>Aspergillus subgen. Nidulantes</taxon>
    </lineage>
</organism>
<dbReference type="EMBL" id="JBFXLQ010000005">
    <property type="protein sequence ID" value="KAL2870688.1"/>
    <property type="molecule type" value="Genomic_DNA"/>
</dbReference>
<proteinExistence type="predicted"/>
<comment type="caution">
    <text evidence="2">The sequence shown here is derived from an EMBL/GenBank/DDBJ whole genome shotgun (WGS) entry which is preliminary data.</text>
</comment>
<evidence type="ECO:0000313" key="3">
    <source>
        <dbReference type="Proteomes" id="UP001610432"/>
    </source>
</evidence>
<feature type="compositionally biased region" description="Basic and acidic residues" evidence="1">
    <location>
        <begin position="76"/>
        <end position="95"/>
    </location>
</feature>
<gene>
    <name evidence="2" type="ORF">BJX67DRAFT_245505</name>
</gene>
<name>A0ABR4M2Z4_9EURO</name>
<dbReference type="RefSeq" id="XP_070889667.1">
    <property type="nucleotide sequence ID" value="XM_071026174.1"/>
</dbReference>
<reference evidence="2 3" key="1">
    <citation type="submission" date="2024-07" db="EMBL/GenBank/DDBJ databases">
        <title>Section-level genome sequencing and comparative genomics of Aspergillus sections Usti and Cavernicolus.</title>
        <authorList>
            <consortium name="Lawrence Berkeley National Laboratory"/>
            <person name="Nybo J.L."/>
            <person name="Vesth T.C."/>
            <person name="Theobald S."/>
            <person name="Frisvad J.C."/>
            <person name="Larsen T.O."/>
            <person name="Kjaerboelling I."/>
            <person name="Rothschild-Mancinelli K."/>
            <person name="Lyhne E.K."/>
            <person name="Kogle M.E."/>
            <person name="Barry K."/>
            <person name="Clum A."/>
            <person name="Na H."/>
            <person name="Ledsgaard L."/>
            <person name="Lin J."/>
            <person name="Lipzen A."/>
            <person name="Kuo A."/>
            <person name="Riley R."/>
            <person name="Mondo S."/>
            <person name="Labutti K."/>
            <person name="Haridas S."/>
            <person name="Pangalinan J."/>
            <person name="Salamov A.A."/>
            <person name="Simmons B.A."/>
            <person name="Magnuson J.K."/>
            <person name="Chen J."/>
            <person name="Drula E."/>
            <person name="Henrissat B."/>
            <person name="Wiebenga A."/>
            <person name="Lubbers R.J."/>
            <person name="Gomes A.C."/>
            <person name="Macurrencykelacurrency M.R."/>
            <person name="Stajich J."/>
            <person name="Grigoriev I.V."/>
            <person name="Mortensen U.H."/>
            <person name="De Vries R.P."/>
            <person name="Baker S.E."/>
            <person name="Andersen M.R."/>
        </authorList>
    </citation>
    <scope>NUCLEOTIDE SEQUENCE [LARGE SCALE GENOMIC DNA]</scope>
    <source>
        <strain evidence="2 3">CBS 449.75</strain>
    </source>
</reference>
<keyword evidence="3" id="KW-1185">Reference proteome</keyword>
<evidence type="ECO:0000256" key="1">
    <source>
        <dbReference type="SAM" id="MobiDB-lite"/>
    </source>
</evidence>
<feature type="region of interest" description="Disordered" evidence="1">
    <location>
        <begin position="1"/>
        <end position="95"/>
    </location>
</feature>
<feature type="compositionally biased region" description="Basic and acidic residues" evidence="1">
    <location>
        <begin position="22"/>
        <end position="44"/>
    </location>
</feature>
<dbReference type="GeneID" id="98141246"/>
<sequence>MPAKRRKTILGPTTQKRGHPSPPDDHAPPFTREKASPPEQEESKVPNQSPTEIHTEPMTPEGPSEPFTETDEEIPETERTIDEAATGDDRKIGKERAFAGGYNALKSYKGQYYSGMAVGGSHVWNYDQGVWKETKEEPDLWRVDYRTNKRRQRRAPEGSGAPVGTEYHWLIVGHQHVKKVDANTYETVLEGSKYKLAYKSATSNSWSIPTVKKQREREVELLEDAKLRVQGLPPVSEKAKVEKQEKGQKKLDAMFCRDGAVGKKRKVEE</sequence>